<dbReference type="RefSeq" id="WP_008914908.1">
    <property type="nucleotide sequence ID" value="NZ_CM001773.1"/>
</dbReference>
<dbReference type="Proteomes" id="UP000010290">
    <property type="component" value="Chromosome"/>
</dbReference>
<evidence type="ECO:0000313" key="2">
    <source>
        <dbReference type="EMBL" id="EKT59359.1"/>
    </source>
</evidence>
<evidence type="ECO:0000313" key="3">
    <source>
        <dbReference type="Proteomes" id="UP000010290"/>
    </source>
</evidence>
<evidence type="ECO:0000259" key="1">
    <source>
        <dbReference type="Pfam" id="PF13503"/>
    </source>
</evidence>
<dbReference type="InterPro" id="IPR025391">
    <property type="entry name" value="DUF4123"/>
</dbReference>
<comment type="caution">
    <text evidence="2">The sequence shown here is derived from an EMBL/GenBank/DDBJ whole genome shotgun (WGS) entry which is preliminary data.</text>
</comment>
<organism evidence="2 3">
    <name type="scientific">Providencia sneebia DSM 19967</name>
    <dbReference type="NCBI Taxonomy" id="1141660"/>
    <lineage>
        <taxon>Bacteria</taxon>
        <taxon>Pseudomonadati</taxon>
        <taxon>Pseudomonadota</taxon>
        <taxon>Gammaproteobacteria</taxon>
        <taxon>Enterobacterales</taxon>
        <taxon>Morganellaceae</taxon>
        <taxon>Providencia</taxon>
    </lineage>
</organism>
<keyword evidence="3" id="KW-1185">Reference proteome</keyword>
<feature type="domain" description="DUF4123" evidence="1">
    <location>
        <begin position="53"/>
        <end position="165"/>
    </location>
</feature>
<accession>K8WFN9</accession>
<sequence>MSRRSRLITISYRDNPEEKKAQLQAYLFDETPFLLHDNKTVIKGHLATHCHTWAIIDAIKRPDIAVLLDSFETEYCCLWKGDSAEHYSFYAPYLVKLVPDTPFVFWLLENSQKTPLGIYLRSRLSMEKLAHQLRKFNQVYDEDNKTWLMFRYYDPNTVKTFLPYLPVSDYLQFMDNLLFVLADDVSASQFLALT</sequence>
<dbReference type="AlphaFoldDB" id="K8WFN9"/>
<gene>
    <name evidence="2" type="ORF">OO7_05239</name>
</gene>
<dbReference type="OrthoDB" id="7833020at2"/>
<name>K8WFN9_9GAMM</name>
<reference evidence="2 3" key="1">
    <citation type="journal article" date="2012" name="BMC Genomics">
        <title>Comparative genomics of bacteria in the genus Providencia isolated from wild Drosophila melanogaster.</title>
        <authorList>
            <person name="Galac M.R."/>
            <person name="Lazzaro B.P."/>
        </authorList>
    </citation>
    <scope>NUCLEOTIDE SEQUENCE [LARGE SCALE GENOMIC DNA]</scope>
    <source>
        <strain evidence="2 3">DSM 19967</strain>
    </source>
</reference>
<dbReference type="EMBL" id="AKKN01000006">
    <property type="protein sequence ID" value="EKT59359.1"/>
    <property type="molecule type" value="Genomic_DNA"/>
</dbReference>
<protein>
    <recommendedName>
        <fullName evidence="1">DUF4123 domain-containing protein</fullName>
    </recommendedName>
</protein>
<dbReference type="PATRIC" id="fig|1141660.3.peg.1059"/>
<dbReference type="HOGENOM" id="CLU_1413331_0_0_6"/>
<dbReference type="Pfam" id="PF13503">
    <property type="entry name" value="DUF4123"/>
    <property type="match status" value="1"/>
</dbReference>
<proteinExistence type="predicted"/>